<dbReference type="InterPro" id="IPR006176">
    <property type="entry name" value="3-OHacyl-CoA_DH_NAD-bd"/>
</dbReference>
<evidence type="ECO:0000256" key="2">
    <source>
        <dbReference type="ARBA" id="ARBA00004855"/>
    </source>
</evidence>
<comment type="pathway">
    <text evidence="2 8">Amine and polyamine metabolism; carnitine metabolism.</text>
</comment>
<evidence type="ECO:0000256" key="3">
    <source>
        <dbReference type="ARBA" id="ARBA00005086"/>
    </source>
</evidence>
<comment type="function">
    <text evidence="8">Catalyzes the NAD(+)-dependent oxidation of L-carnitine to 3-dehydrocarnitine.</text>
</comment>
<dbReference type="InterPro" id="IPR013328">
    <property type="entry name" value="6PGD_dom2"/>
</dbReference>
<dbReference type="Gene3D" id="3.40.50.720">
    <property type="entry name" value="NAD(P)-binding Rossmann-like Domain"/>
    <property type="match status" value="1"/>
</dbReference>
<dbReference type="InterPro" id="IPR036291">
    <property type="entry name" value="NAD(P)-bd_dom_sf"/>
</dbReference>
<comment type="caution">
    <text evidence="11">The sequence shown here is derived from an EMBL/GenBank/DDBJ whole genome shotgun (WGS) entry which is preliminary data.</text>
</comment>
<dbReference type="SUPFAM" id="SSF48179">
    <property type="entry name" value="6-phosphogluconate dehydrogenase C-terminal domain-like"/>
    <property type="match status" value="1"/>
</dbReference>
<dbReference type="GO" id="GO:0005737">
    <property type="term" value="C:cytoplasm"/>
    <property type="evidence" value="ECO:0007669"/>
    <property type="project" value="UniProtKB-SubCell"/>
</dbReference>
<dbReference type="Gene3D" id="1.10.1040.10">
    <property type="entry name" value="N-(1-d-carboxylethyl)-l-norvaline Dehydrogenase, domain 2"/>
    <property type="match status" value="1"/>
</dbReference>
<evidence type="ECO:0000256" key="6">
    <source>
        <dbReference type="ARBA" id="ARBA00023002"/>
    </source>
</evidence>
<accession>A0A2P8HIA5</accession>
<evidence type="ECO:0000256" key="5">
    <source>
        <dbReference type="ARBA" id="ARBA00022490"/>
    </source>
</evidence>
<dbReference type="UniPathway" id="UPA00117"/>
<dbReference type="PANTHER" id="PTHR48075:SF5">
    <property type="entry name" value="3-HYDROXYBUTYRYL-COA DEHYDROGENASE"/>
    <property type="match status" value="1"/>
</dbReference>
<dbReference type="Pfam" id="PF00725">
    <property type="entry name" value="3HCDH"/>
    <property type="match status" value="1"/>
</dbReference>
<organism evidence="11 12">
    <name type="scientific">Salsuginibacillus halophilus</name>
    <dbReference type="NCBI Taxonomy" id="517424"/>
    <lineage>
        <taxon>Bacteria</taxon>
        <taxon>Bacillati</taxon>
        <taxon>Bacillota</taxon>
        <taxon>Bacilli</taxon>
        <taxon>Bacillales</taxon>
        <taxon>Bacillaceae</taxon>
        <taxon>Salsuginibacillus</taxon>
    </lineage>
</organism>
<dbReference type="AlphaFoldDB" id="A0A2P8HIA5"/>
<dbReference type="GO" id="GO:0047728">
    <property type="term" value="F:carnitine 3-dehydrogenase activity"/>
    <property type="evidence" value="ECO:0007669"/>
    <property type="project" value="UniProtKB-UniRule"/>
</dbReference>
<dbReference type="Proteomes" id="UP000242310">
    <property type="component" value="Unassembled WGS sequence"/>
</dbReference>
<dbReference type="Pfam" id="PF02737">
    <property type="entry name" value="3HCDH_N"/>
    <property type="match status" value="1"/>
</dbReference>
<comment type="subunit">
    <text evidence="4 8">Homodimer.</text>
</comment>
<comment type="subcellular location">
    <subcellularLocation>
        <location evidence="1 8">Cytoplasm</location>
    </subcellularLocation>
</comment>
<dbReference type="GO" id="GO:0070403">
    <property type="term" value="F:NAD+ binding"/>
    <property type="evidence" value="ECO:0007669"/>
    <property type="project" value="InterPro"/>
</dbReference>
<dbReference type="OrthoDB" id="9815331at2"/>
<dbReference type="SUPFAM" id="SSF51735">
    <property type="entry name" value="NAD(P)-binding Rossmann-fold domains"/>
    <property type="match status" value="1"/>
</dbReference>
<dbReference type="EMBL" id="PYAV01000006">
    <property type="protein sequence ID" value="PSL45900.1"/>
    <property type="molecule type" value="Genomic_DNA"/>
</dbReference>
<dbReference type="InterPro" id="IPR008927">
    <property type="entry name" value="6-PGluconate_DH-like_C_sf"/>
</dbReference>
<evidence type="ECO:0000313" key="12">
    <source>
        <dbReference type="Proteomes" id="UP000242310"/>
    </source>
</evidence>
<protein>
    <recommendedName>
        <fullName evidence="8">L-carnitine dehydrogenase</fullName>
        <shortName evidence="8">CDH</shortName>
        <shortName evidence="8">L-CDH</shortName>
        <ecNumber evidence="8">1.1.1.108</ecNumber>
    </recommendedName>
</protein>
<evidence type="ECO:0000256" key="7">
    <source>
        <dbReference type="ARBA" id="ARBA00023027"/>
    </source>
</evidence>
<dbReference type="GO" id="GO:0006631">
    <property type="term" value="P:fatty acid metabolic process"/>
    <property type="evidence" value="ECO:0007669"/>
    <property type="project" value="InterPro"/>
</dbReference>
<evidence type="ECO:0000256" key="8">
    <source>
        <dbReference type="HAMAP-Rule" id="MF_02129"/>
    </source>
</evidence>
<keyword evidence="12" id="KW-1185">Reference proteome</keyword>
<dbReference type="RefSeq" id="WP_106588569.1">
    <property type="nucleotide sequence ID" value="NZ_PYAV01000006.1"/>
</dbReference>
<keyword evidence="5 8" id="KW-0963">Cytoplasm</keyword>
<feature type="binding site" evidence="8">
    <location>
        <begin position="13"/>
        <end position="18"/>
    </location>
    <ligand>
        <name>NAD(+)</name>
        <dbReference type="ChEBI" id="CHEBI:57540"/>
    </ligand>
</feature>
<evidence type="ECO:0000259" key="10">
    <source>
        <dbReference type="Pfam" id="PF02737"/>
    </source>
</evidence>
<dbReference type="GO" id="GO:0009437">
    <property type="term" value="P:carnitine metabolic process"/>
    <property type="evidence" value="ECO:0007669"/>
    <property type="project" value="UniProtKB-UniRule"/>
</dbReference>
<gene>
    <name evidence="11" type="ORF">B0H94_106155</name>
</gene>
<sequence length="321" mass="34753">MMQHTISKAAVVGTGVIGNGWIARCLAQGIQVTAFDPAPEAEAKTREAVARAWPYLEKQGMHPEASIENLTFAPTLAEAVAGAPFIQENVPEREALKGGVLKEIAEAADDDAVIGSSTSGLKPSTLQAYCTGPERFVVAHPFNPVYLLPLVEVVPGEATSTHSVEKAQAIYEQLNMKPLVVRKEIEGHIADRLIEALWRESLHLVNDGIATTEEVDTAFIYGAGMRYALMGPFLTFHLAGGEGGMGHMLKQFGPALELPWTKLKAPELTDALADQVIQGCESQTEGISITDLEDRRDEFLLRLNELLEEFWPGANVSKGPL</sequence>
<dbReference type="EC" id="1.1.1.108" evidence="8"/>
<evidence type="ECO:0000256" key="4">
    <source>
        <dbReference type="ARBA" id="ARBA00011738"/>
    </source>
</evidence>
<comment type="catalytic activity">
    <reaction evidence="8">
        <text>carnitine + NAD(+) = 3-dehydrocarnitine + NADH + H(+)</text>
        <dbReference type="Rhea" id="RHEA:19265"/>
        <dbReference type="ChEBI" id="CHEBI:15378"/>
        <dbReference type="ChEBI" id="CHEBI:17126"/>
        <dbReference type="ChEBI" id="CHEBI:57540"/>
        <dbReference type="ChEBI" id="CHEBI:57885"/>
        <dbReference type="ChEBI" id="CHEBI:57945"/>
        <dbReference type="EC" id="1.1.1.108"/>
    </reaction>
</comment>
<evidence type="ECO:0000313" key="11">
    <source>
        <dbReference type="EMBL" id="PSL45900.1"/>
    </source>
</evidence>
<dbReference type="InterPro" id="IPR006108">
    <property type="entry name" value="3HC_DH_C"/>
</dbReference>
<name>A0A2P8HIA5_9BACI</name>
<feature type="domain" description="3-hydroxyacyl-CoA dehydrogenase C-terminal" evidence="9">
    <location>
        <begin position="187"/>
        <end position="255"/>
    </location>
</feature>
<evidence type="ECO:0000256" key="1">
    <source>
        <dbReference type="ARBA" id="ARBA00004496"/>
    </source>
</evidence>
<evidence type="ECO:0000259" key="9">
    <source>
        <dbReference type="Pfam" id="PF00725"/>
    </source>
</evidence>
<keyword evidence="6 8" id="KW-0560">Oxidoreductase</keyword>
<proteinExistence type="inferred from homology"/>
<keyword evidence="7 8" id="KW-0520">NAD</keyword>
<reference evidence="11 12" key="1">
    <citation type="submission" date="2018-03" db="EMBL/GenBank/DDBJ databases">
        <title>Genomic Encyclopedia of Type Strains, Phase III (KMG-III): the genomes of soil and plant-associated and newly described type strains.</title>
        <authorList>
            <person name="Whitman W."/>
        </authorList>
    </citation>
    <scope>NUCLEOTIDE SEQUENCE [LARGE SCALE GENOMIC DNA]</scope>
    <source>
        <strain evidence="11 12">CGMCC 1.07653</strain>
    </source>
</reference>
<dbReference type="HAMAP" id="MF_02129">
    <property type="entry name" value="L_carnitine_dehydrog"/>
    <property type="match status" value="1"/>
</dbReference>
<comment type="similarity">
    <text evidence="8">Belongs to the 3-hydroxyacyl-CoA dehydrogenase family. L-carnitine dehydrogenase subfamily.</text>
</comment>
<feature type="domain" description="3-hydroxyacyl-CoA dehydrogenase NAD binding" evidence="10">
    <location>
        <begin position="8"/>
        <end position="184"/>
    </location>
</feature>
<dbReference type="PANTHER" id="PTHR48075">
    <property type="entry name" value="3-HYDROXYACYL-COA DEHYDROGENASE FAMILY PROTEIN"/>
    <property type="match status" value="1"/>
</dbReference>
<comment type="pathway">
    <text evidence="3">Lipid metabolism; butanoate metabolism.</text>
</comment>
<dbReference type="InterPro" id="IPR026578">
    <property type="entry name" value="L-carnitine_dehydrogenase"/>
</dbReference>